<sequence>MKLLRIGWVPFILLLTACPWGEGEELPDNDMDDPTNDLNFDLALDGIKYTFLDGVINDKGNYNPFDDRWNSFDEGDLSTHYSYGFTIADDELEIIKGGEGDGVWTQIHSENAKIFVYADLYALNEDSFQPGTFEFTNIEGLEKEDVKEIFFFPSAGIYIFEDPEGAFLGVEYSAISGTVIVVENSSINYTLTFDLTVKKHHQTTYELIDGTEQNISFSYTGDFDIK</sequence>
<dbReference type="OrthoDB" id="892936at2"/>
<dbReference type="AlphaFoldDB" id="A0A1I7BG56"/>
<organism evidence="1 2">
    <name type="scientific">Algoriphagus locisalis</name>
    <dbReference type="NCBI Taxonomy" id="305507"/>
    <lineage>
        <taxon>Bacteria</taxon>
        <taxon>Pseudomonadati</taxon>
        <taxon>Bacteroidota</taxon>
        <taxon>Cytophagia</taxon>
        <taxon>Cytophagales</taxon>
        <taxon>Cyclobacteriaceae</taxon>
        <taxon>Algoriphagus</taxon>
    </lineage>
</organism>
<keyword evidence="2" id="KW-1185">Reference proteome</keyword>
<reference evidence="2" key="1">
    <citation type="submission" date="2016-10" db="EMBL/GenBank/DDBJ databases">
        <authorList>
            <person name="Varghese N."/>
            <person name="Submissions S."/>
        </authorList>
    </citation>
    <scope>NUCLEOTIDE SEQUENCE [LARGE SCALE GENOMIC DNA]</scope>
    <source>
        <strain evidence="2">DSM 23445</strain>
    </source>
</reference>
<evidence type="ECO:0000313" key="2">
    <source>
        <dbReference type="Proteomes" id="UP000199673"/>
    </source>
</evidence>
<proteinExistence type="predicted"/>
<evidence type="ECO:0000313" key="1">
    <source>
        <dbReference type="EMBL" id="SFT86112.1"/>
    </source>
</evidence>
<accession>A0A1I7BG56</accession>
<dbReference type="EMBL" id="FPBF01000003">
    <property type="protein sequence ID" value="SFT86112.1"/>
    <property type="molecule type" value="Genomic_DNA"/>
</dbReference>
<dbReference type="PROSITE" id="PS51257">
    <property type="entry name" value="PROKAR_LIPOPROTEIN"/>
    <property type="match status" value="1"/>
</dbReference>
<dbReference type="Proteomes" id="UP000199673">
    <property type="component" value="Unassembled WGS sequence"/>
</dbReference>
<protein>
    <submittedName>
        <fullName evidence="1">Uncharacterized protein</fullName>
    </submittedName>
</protein>
<dbReference type="RefSeq" id="WP_091693168.1">
    <property type="nucleotide sequence ID" value="NZ_FPBF01000003.1"/>
</dbReference>
<gene>
    <name evidence="1" type="ORF">SAMN04489724_2392</name>
</gene>
<dbReference type="STRING" id="305507.SAMN04489724_2392"/>
<name>A0A1I7BG56_9BACT</name>